<reference evidence="1 2" key="1">
    <citation type="submission" date="2024-10" db="EMBL/GenBank/DDBJ databases">
        <title>The Natural Products Discovery Center: Release of the First 8490 Sequenced Strains for Exploring Actinobacteria Biosynthetic Diversity.</title>
        <authorList>
            <person name="Kalkreuter E."/>
            <person name="Kautsar S.A."/>
            <person name="Yang D."/>
            <person name="Bader C.D."/>
            <person name="Teijaro C.N."/>
            <person name="Fluegel L."/>
            <person name="Davis C.M."/>
            <person name="Simpson J.R."/>
            <person name="Lauterbach L."/>
            <person name="Steele A.D."/>
            <person name="Gui C."/>
            <person name="Meng S."/>
            <person name="Li G."/>
            <person name="Viehrig K."/>
            <person name="Ye F."/>
            <person name="Su P."/>
            <person name="Kiefer A.F."/>
            <person name="Nichols A."/>
            <person name="Cepeda A.J."/>
            <person name="Yan W."/>
            <person name="Fan B."/>
            <person name="Jiang Y."/>
            <person name="Adhikari A."/>
            <person name="Zheng C.-J."/>
            <person name="Schuster L."/>
            <person name="Cowan T.M."/>
            <person name="Smanski M.J."/>
            <person name="Chevrette M.G."/>
            <person name="De Carvalho L.P.S."/>
            <person name="Shen B."/>
        </authorList>
    </citation>
    <scope>NUCLEOTIDE SEQUENCE [LARGE SCALE GENOMIC DNA]</scope>
    <source>
        <strain evidence="1 2">NPDC007147</strain>
    </source>
</reference>
<organism evidence="1 2">
    <name type="scientific">Streptomyces kebangsaanensis</name>
    <dbReference type="NCBI Taxonomy" id="864058"/>
    <lineage>
        <taxon>Bacteria</taxon>
        <taxon>Bacillati</taxon>
        <taxon>Actinomycetota</taxon>
        <taxon>Actinomycetes</taxon>
        <taxon>Kitasatosporales</taxon>
        <taxon>Streptomycetaceae</taxon>
        <taxon>Streptomyces</taxon>
    </lineage>
</organism>
<protein>
    <submittedName>
        <fullName evidence="1">Uncharacterized protein</fullName>
    </submittedName>
</protein>
<name>A0ABW6KVH1_9ACTN</name>
<accession>A0ABW6KVH1</accession>
<keyword evidence="2" id="KW-1185">Reference proteome</keyword>
<dbReference type="EMBL" id="JBIAFJ010000018">
    <property type="protein sequence ID" value="MFE9171871.1"/>
    <property type="molecule type" value="Genomic_DNA"/>
</dbReference>
<comment type="caution">
    <text evidence="1">The sequence shown here is derived from an EMBL/GenBank/DDBJ whole genome shotgun (WGS) entry which is preliminary data.</text>
</comment>
<proteinExistence type="predicted"/>
<gene>
    <name evidence="1" type="ORF">ACFYNZ_20630</name>
</gene>
<dbReference type="Proteomes" id="UP001601197">
    <property type="component" value="Unassembled WGS sequence"/>
</dbReference>
<dbReference type="RefSeq" id="WP_388349056.1">
    <property type="nucleotide sequence ID" value="NZ_JBIAFJ010000018.1"/>
</dbReference>
<evidence type="ECO:0000313" key="1">
    <source>
        <dbReference type="EMBL" id="MFE9171871.1"/>
    </source>
</evidence>
<evidence type="ECO:0000313" key="2">
    <source>
        <dbReference type="Proteomes" id="UP001601197"/>
    </source>
</evidence>
<sequence>MTTTPTRPTAVPYIEHLPRLELHGSTDIQGNVLAAFNKDFDEQFSRARRVVGRDPPITTVRCGSPSPSRAS</sequence>